<keyword evidence="1" id="KW-0863">Zinc-finger</keyword>
<feature type="region of interest" description="Disordered" evidence="2">
    <location>
        <begin position="1"/>
        <end position="60"/>
    </location>
</feature>
<sequence>DDSEMNTRRMASRRMEEEMVNEEVPPQVEKVEKVPQGGKGVQGVKDAQVHPQGDPIPNVEGGVEVLEMSDREFREALISIARAVTMVKADLSSYQLRDVSQNLYIQWKDNWTEGSGPIEWKEFKEAFLGMYFHRERTEIKVDEFINLKKAELVVEECCTAMLHDEMTLARLMVYAQSIVDSKLKRMGRSLKRSGASDQEKTRFKKKVQSQGESRSAKFKIEKGGGSKDGNPTCANCGKKHYGEFLLGIGSCFGCGKVAHKVRDCPMVAFKGREGKKVTPSVPKDDASTKRRFCALRYRVEKPDEKEGDYDVERDKCHLRKNVVQVARTNVVQEEEIVRPRR</sequence>
<dbReference type="InterPro" id="IPR001878">
    <property type="entry name" value="Znf_CCHC"/>
</dbReference>
<evidence type="ECO:0000313" key="4">
    <source>
        <dbReference type="EMBL" id="TMX05346.1"/>
    </source>
</evidence>
<dbReference type="PROSITE" id="PS50158">
    <property type="entry name" value="ZF_CCHC"/>
    <property type="match status" value="1"/>
</dbReference>
<feature type="domain" description="CCHC-type" evidence="3">
    <location>
        <begin position="251"/>
        <end position="265"/>
    </location>
</feature>
<keyword evidence="1" id="KW-0479">Metal-binding</keyword>
<dbReference type="EMBL" id="RXGB01000078">
    <property type="protein sequence ID" value="TMX05346.1"/>
    <property type="molecule type" value="Genomic_DNA"/>
</dbReference>
<feature type="compositionally biased region" description="Basic and acidic residues" evidence="2">
    <location>
        <begin position="214"/>
        <end position="223"/>
    </location>
</feature>
<evidence type="ECO:0000259" key="3">
    <source>
        <dbReference type="PROSITE" id="PS50158"/>
    </source>
</evidence>
<evidence type="ECO:0000256" key="2">
    <source>
        <dbReference type="SAM" id="MobiDB-lite"/>
    </source>
</evidence>
<evidence type="ECO:0000256" key="1">
    <source>
        <dbReference type="PROSITE-ProRule" id="PRU00047"/>
    </source>
</evidence>
<organism evidence="4">
    <name type="scientific">Solanum chilense</name>
    <name type="common">Tomato</name>
    <name type="synonym">Lycopersicon chilense</name>
    <dbReference type="NCBI Taxonomy" id="4083"/>
    <lineage>
        <taxon>Eukaryota</taxon>
        <taxon>Viridiplantae</taxon>
        <taxon>Streptophyta</taxon>
        <taxon>Embryophyta</taxon>
        <taxon>Tracheophyta</taxon>
        <taxon>Spermatophyta</taxon>
        <taxon>Magnoliopsida</taxon>
        <taxon>eudicotyledons</taxon>
        <taxon>Gunneridae</taxon>
        <taxon>Pentapetalae</taxon>
        <taxon>asterids</taxon>
        <taxon>lamiids</taxon>
        <taxon>Solanales</taxon>
        <taxon>Solanaceae</taxon>
        <taxon>Solanoideae</taxon>
        <taxon>Solaneae</taxon>
        <taxon>Solanum</taxon>
        <taxon>Solanum subgen. Lycopersicon</taxon>
    </lineage>
</organism>
<feature type="region of interest" description="Disordered" evidence="2">
    <location>
        <begin position="189"/>
        <end position="223"/>
    </location>
</feature>
<dbReference type="PANTHER" id="PTHR34482:SF57">
    <property type="entry name" value="RETROTRANSPOSON GAG DOMAIN-CONTAINING PROTEIN"/>
    <property type="match status" value="1"/>
</dbReference>
<gene>
    <name evidence="4" type="ORF">EJD97_023717</name>
</gene>
<feature type="non-terminal residue" evidence="4">
    <location>
        <position position="1"/>
    </location>
</feature>
<protein>
    <recommendedName>
        <fullName evidence="3">CCHC-type domain-containing protein</fullName>
    </recommendedName>
</protein>
<name>A0A6N2CFH1_SOLCI</name>
<proteinExistence type="predicted"/>
<dbReference type="PANTHER" id="PTHR34482">
    <property type="entry name" value="DNA DAMAGE-INDUCIBLE PROTEIN 1-LIKE"/>
    <property type="match status" value="1"/>
</dbReference>
<comment type="caution">
    <text evidence="4">The sequence shown here is derived from an EMBL/GenBank/DDBJ whole genome shotgun (WGS) entry which is preliminary data.</text>
</comment>
<reference evidence="4" key="1">
    <citation type="submission" date="2019-05" db="EMBL/GenBank/DDBJ databases">
        <title>The de novo reference genome and transcriptome assemblies of the wild tomato species Solanum chilense.</title>
        <authorList>
            <person name="Stam R."/>
            <person name="Nosenko T."/>
            <person name="Hoerger A.C."/>
            <person name="Stephan W."/>
            <person name="Seidel M.A."/>
            <person name="Kuhn J.M.M."/>
            <person name="Haberer G."/>
            <person name="Tellier A."/>
        </authorList>
    </citation>
    <scope>NUCLEOTIDE SEQUENCE</scope>
    <source>
        <tissue evidence="4">Mature leaves</tissue>
    </source>
</reference>
<dbReference type="AlphaFoldDB" id="A0A6N2CFH1"/>
<keyword evidence="1" id="KW-0862">Zinc</keyword>
<dbReference type="GO" id="GO:0003676">
    <property type="term" value="F:nucleic acid binding"/>
    <property type="evidence" value="ECO:0007669"/>
    <property type="project" value="InterPro"/>
</dbReference>
<dbReference type="GO" id="GO:0008270">
    <property type="term" value="F:zinc ion binding"/>
    <property type="evidence" value="ECO:0007669"/>
    <property type="project" value="UniProtKB-KW"/>
</dbReference>
<accession>A0A6N2CFH1</accession>